<keyword evidence="3" id="KW-1185">Reference proteome</keyword>
<dbReference type="Proteomes" id="UP001501337">
    <property type="component" value="Unassembled WGS sequence"/>
</dbReference>
<evidence type="ECO:0000313" key="2">
    <source>
        <dbReference type="EMBL" id="GAA3949156.1"/>
    </source>
</evidence>
<dbReference type="EMBL" id="BAABBO010000001">
    <property type="protein sequence ID" value="GAA3949156.1"/>
    <property type="molecule type" value="Genomic_DNA"/>
</dbReference>
<dbReference type="PANTHER" id="PTHR34406">
    <property type="entry name" value="PROTEIN YCEI"/>
    <property type="match status" value="1"/>
</dbReference>
<name>A0ABP7NKK8_9GAMM</name>
<sequence length="199" mass="22153">MRNLTSPLKLLSAAVLVVGLIRPALAEPRTYEIDPEHFSIGFMIGHVGYEKMLGMFLEGKGSFVYDESAKSLKSGTVTIQSDSLFTNHEKRDEHVKSDDFLNVDDYDTITFKAKELKTDDGKTGTLGGDLTMLGQTHPVELDVTLNKAAEYPFGHEEYTLGVSARTTIQRSKWGMEYGVENNLVGDDVDIILEFEAIRQ</sequence>
<comment type="caution">
    <text evidence="2">The sequence shown here is derived from an EMBL/GenBank/DDBJ whole genome shotgun (WGS) entry which is preliminary data.</text>
</comment>
<dbReference type="Pfam" id="PF04264">
    <property type="entry name" value="YceI"/>
    <property type="match status" value="1"/>
</dbReference>
<gene>
    <name evidence="2" type="ORF">GCM10022278_05440</name>
</gene>
<protein>
    <submittedName>
        <fullName evidence="2">YceI family protein</fullName>
    </submittedName>
</protein>
<dbReference type="Gene3D" id="2.40.128.110">
    <property type="entry name" value="Lipid/polyisoprenoid-binding, YceI-like"/>
    <property type="match status" value="1"/>
</dbReference>
<reference evidence="3" key="1">
    <citation type="journal article" date="2019" name="Int. J. Syst. Evol. Microbiol.">
        <title>The Global Catalogue of Microorganisms (GCM) 10K type strain sequencing project: providing services to taxonomists for standard genome sequencing and annotation.</title>
        <authorList>
            <consortium name="The Broad Institute Genomics Platform"/>
            <consortium name="The Broad Institute Genome Sequencing Center for Infectious Disease"/>
            <person name="Wu L."/>
            <person name="Ma J."/>
        </authorList>
    </citation>
    <scope>NUCLEOTIDE SEQUENCE [LARGE SCALE GENOMIC DNA]</scope>
    <source>
        <strain evidence="3">JCM 17555</strain>
    </source>
</reference>
<dbReference type="SMART" id="SM00867">
    <property type="entry name" value="YceI"/>
    <property type="match status" value="1"/>
</dbReference>
<organism evidence="2 3">
    <name type="scientific">Allohahella marinimesophila</name>
    <dbReference type="NCBI Taxonomy" id="1054972"/>
    <lineage>
        <taxon>Bacteria</taxon>
        <taxon>Pseudomonadati</taxon>
        <taxon>Pseudomonadota</taxon>
        <taxon>Gammaproteobacteria</taxon>
        <taxon>Oceanospirillales</taxon>
        <taxon>Hahellaceae</taxon>
        <taxon>Allohahella</taxon>
    </lineage>
</organism>
<feature type="domain" description="Lipid/polyisoprenoid-binding YceI-like" evidence="1">
    <location>
        <begin position="30"/>
        <end position="197"/>
    </location>
</feature>
<dbReference type="PANTHER" id="PTHR34406:SF1">
    <property type="entry name" value="PROTEIN YCEI"/>
    <property type="match status" value="1"/>
</dbReference>
<accession>A0ABP7NKK8</accession>
<dbReference type="SUPFAM" id="SSF101874">
    <property type="entry name" value="YceI-like"/>
    <property type="match status" value="1"/>
</dbReference>
<dbReference type="RefSeq" id="WP_344803020.1">
    <property type="nucleotide sequence ID" value="NZ_BAABBO010000001.1"/>
</dbReference>
<proteinExistence type="predicted"/>
<dbReference type="InterPro" id="IPR036761">
    <property type="entry name" value="TTHA0802/YceI-like_sf"/>
</dbReference>
<dbReference type="InterPro" id="IPR007372">
    <property type="entry name" value="Lipid/polyisoprenoid-bd_YceI"/>
</dbReference>
<evidence type="ECO:0000313" key="3">
    <source>
        <dbReference type="Proteomes" id="UP001501337"/>
    </source>
</evidence>
<evidence type="ECO:0000259" key="1">
    <source>
        <dbReference type="SMART" id="SM00867"/>
    </source>
</evidence>